<proteinExistence type="predicted"/>
<name>A0A2M4B0S4_9DIPT</name>
<evidence type="ECO:0000256" key="1">
    <source>
        <dbReference type="SAM" id="SignalP"/>
    </source>
</evidence>
<accession>A0A2M4B0S4</accession>
<organism evidence="2">
    <name type="scientific">Anopheles triannulatus</name>
    <dbReference type="NCBI Taxonomy" id="58253"/>
    <lineage>
        <taxon>Eukaryota</taxon>
        <taxon>Metazoa</taxon>
        <taxon>Ecdysozoa</taxon>
        <taxon>Arthropoda</taxon>
        <taxon>Hexapoda</taxon>
        <taxon>Insecta</taxon>
        <taxon>Pterygota</taxon>
        <taxon>Neoptera</taxon>
        <taxon>Endopterygota</taxon>
        <taxon>Diptera</taxon>
        <taxon>Nematocera</taxon>
        <taxon>Culicoidea</taxon>
        <taxon>Culicidae</taxon>
        <taxon>Anophelinae</taxon>
        <taxon>Anopheles</taxon>
    </lineage>
</organism>
<reference evidence="2" key="1">
    <citation type="submission" date="2018-01" db="EMBL/GenBank/DDBJ databases">
        <title>An insight into the sialome of Amazonian anophelines.</title>
        <authorList>
            <person name="Ribeiro J.M."/>
            <person name="Scarpassa V."/>
            <person name="Calvo E."/>
        </authorList>
    </citation>
    <scope>NUCLEOTIDE SEQUENCE</scope>
    <source>
        <tissue evidence="2">Salivary glands</tissue>
    </source>
</reference>
<sequence length="82" mass="8713">MWLGRVATSRFRRGSSVTLMLLLLFRLLSGTSPISWPVQSRLLCGPSWPPPPPPPPPAALPPLNDAMIITPAGGDTTVEGTP</sequence>
<feature type="chain" id="PRO_5014805049" evidence="1">
    <location>
        <begin position="31"/>
        <end position="82"/>
    </location>
</feature>
<dbReference type="AlphaFoldDB" id="A0A2M4B0S4"/>
<keyword evidence="1" id="KW-0732">Signal</keyword>
<dbReference type="EMBL" id="GGFK01013294">
    <property type="protein sequence ID" value="MBW46615.1"/>
    <property type="molecule type" value="Transcribed_RNA"/>
</dbReference>
<protein>
    <submittedName>
        <fullName evidence="2">Putative secreted protein</fullName>
    </submittedName>
</protein>
<feature type="signal peptide" evidence="1">
    <location>
        <begin position="1"/>
        <end position="30"/>
    </location>
</feature>
<evidence type="ECO:0000313" key="2">
    <source>
        <dbReference type="EMBL" id="MBW46615.1"/>
    </source>
</evidence>